<accession>A0A1D2N2J9</accession>
<comment type="caution">
    <text evidence="2">The sequence shown here is derived from an EMBL/GenBank/DDBJ whole genome shotgun (WGS) entry which is preliminary data.</text>
</comment>
<dbReference type="InterPro" id="IPR036568">
    <property type="entry name" value="GGCT-like_sf"/>
</dbReference>
<dbReference type="PROSITE" id="PS50280">
    <property type="entry name" value="SET"/>
    <property type="match status" value="1"/>
</dbReference>
<dbReference type="Pfam" id="PF00856">
    <property type="entry name" value="SET"/>
    <property type="match status" value="1"/>
</dbReference>
<dbReference type="SUPFAM" id="SSF110857">
    <property type="entry name" value="Gamma-glutamyl cyclotransferase-like"/>
    <property type="match status" value="1"/>
</dbReference>
<gene>
    <name evidence="2" type="ORF">Ocin01_07236</name>
</gene>
<dbReference type="InterPro" id="IPR046341">
    <property type="entry name" value="SET_dom_sf"/>
</dbReference>
<dbReference type="CDD" id="cd06661">
    <property type="entry name" value="GGCT_like"/>
    <property type="match status" value="1"/>
</dbReference>
<organism evidence="2 3">
    <name type="scientific">Orchesella cincta</name>
    <name type="common">Springtail</name>
    <name type="synonym">Podura cincta</name>
    <dbReference type="NCBI Taxonomy" id="48709"/>
    <lineage>
        <taxon>Eukaryota</taxon>
        <taxon>Metazoa</taxon>
        <taxon>Ecdysozoa</taxon>
        <taxon>Arthropoda</taxon>
        <taxon>Hexapoda</taxon>
        <taxon>Collembola</taxon>
        <taxon>Entomobryomorpha</taxon>
        <taxon>Entomobryoidea</taxon>
        <taxon>Orchesellidae</taxon>
        <taxon>Orchesellinae</taxon>
        <taxon>Orchesella</taxon>
    </lineage>
</organism>
<dbReference type="OrthoDB" id="265717at2759"/>
<dbReference type="CDD" id="cd20071">
    <property type="entry name" value="SET_SMYD"/>
    <property type="match status" value="1"/>
</dbReference>
<dbReference type="GO" id="GO:0008276">
    <property type="term" value="F:protein methyltransferase activity"/>
    <property type="evidence" value="ECO:0007669"/>
    <property type="project" value="UniProtKB-ARBA"/>
</dbReference>
<dbReference type="EMBL" id="LJIJ01000281">
    <property type="protein sequence ID" value="ODM99451.1"/>
    <property type="molecule type" value="Genomic_DNA"/>
</dbReference>
<dbReference type="PANTHER" id="PTHR46455:SF5">
    <property type="entry name" value="SET AND MYND DOMAIN CONTAINING, ARTHROPOD-SPECIFIC, MEMBER 4, ISOFORM A"/>
    <property type="match status" value="1"/>
</dbReference>
<dbReference type="Pfam" id="PF06094">
    <property type="entry name" value="GGACT"/>
    <property type="match status" value="1"/>
</dbReference>
<sequence length="704" mass="80315">MRFNKMGKKRGNKKGQVTATANKQNLKYFESDLFQCDYSPVCGRFLKAKVDIKKGTLILKEKPLVAGPKVLSTTICVGCHADTLKTPAKWKCTKCGWPMCTARCEESPFHKLDCRLFREKKIERPAEIFSTDYGAIGILRGLLLKLYQPQEWKVFMSLEHNNEIRKTLPIWLENEKYVGKVIMEKWGLGEMFTEDEIYSACGIYEVNGFEIGDFSKFGAIFPKASMIAHDCIPNAAHYVNEDDSTLEIHAVLDIPAGTNITMCYDCSLKGTNVRQRTLFKSKYFTCKCNRCMSATELGTNFSTLICTANNCKKGQLLKNVEGEDGIWKCSRCSFTMEDDAVDKLLSKHQAIVNKSLPNVKAQEEFLQECKSVFHLNHYIPLEVKFNLCMAYGRENGYKLHELSQQEAYRKLELCHEVLKILDVVTPGMTVVRANILYELQAAEVLICRNLLESGKCSKALIKRRVQNALKTLVEAIEIFEICDPMKMLAENAKATTLVELKGWLNSLNALHTTTKIGIGTTTTRPASSHTTTTNEEIAAARKRSGFISQNQNEPNYYYLLQPENGRCMFVDKAHTLKKYPLIIASRYNIPFLLDAPGKGHNIEGELYDVDDQMLYSLDMIEEVPHMCTRRLEDIQVGQHVVQAWCFFLHSFHSDLLRSRCHANYSSSDVAHNMPYVSHHERDQTVDHRLEVNMWKITLIFRCHT</sequence>
<keyword evidence="3" id="KW-1185">Reference proteome</keyword>
<evidence type="ECO:0000313" key="3">
    <source>
        <dbReference type="Proteomes" id="UP000094527"/>
    </source>
</evidence>
<dbReference type="GO" id="GO:0008170">
    <property type="term" value="F:N-methyltransferase activity"/>
    <property type="evidence" value="ECO:0007669"/>
    <property type="project" value="UniProtKB-ARBA"/>
</dbReference>
<dbReference type="SMART" id="SM00317">
    <property type="entry name" value="SET"/>
    <property type="match status" value="1"/>
</dbReference>
<dbReference type="Gene3D" id="1.10.220.160">
    <property type="match status" value="1"/>
</dbReference>
<evidence type="ECO:0000259" key="1">
    <source>
        <dbReference type="PROSITE" id="PS50280"/>
    </source>
</evidence>
<dbReference type="AlphaFoldDB" id="A0A1D2N2J9"/>
<dbReference type="PANTHER" id="PTHR46455">
    <property type="entry name" value="SET AND MYND DOMAIN CONTAINING, ARTHROPOD-SPECIFIC, MEMBER 4, ISOFORM A"/>
    <property type="match status" value="1"/>
</dbReference>
<dbReference type="OMA" id="ICTANNC"/>
<name>A0A1D2N2J9_ORCCI</name>
<evidence type="ECO:0000313" key="2">
    <source>
        <dbReference type="EMBL" id="ODM99451.1"/>
    </source>
</evidence>
<dbReference type="STRING" id="48709.A0A1D2N2J9"/>
<protein>
    <submittedName>
        <fullName evidence="2">Protein msta, isoform B</fullName>
    </submittedName>
</protein>
<dbReference type="InterPro" id="IPR013024">
    <property type="entry name" value="GGCT-like"/>
</dbReference>
<dbReference type="Gene3D" id="6.10.140.2220">
    <property type="match status" value="1"/>
</dbReference>
<dbReference type="Proteomes" id="UP000094527">
    <property type="component" value="Unassembled WGS sequence"/>
</dbReference>
<dbReference type="Gene3D" id="3.10.490.10">
    <property type="entry name" value="Gamma-glutamyl cyclotransferase-like"/>
    <property type="match status" value="1"/>
</dbReference>
<feature type="domain" description="SET" evidence="1">
    <location>
        <begin position="24"/>
        <end position="265"/>
    </location>
</feature>
<dbReference type="InterPro" id="IPR009288">
    <property type="entry name" value="AIG2-like_dom"/>
</dbReference>
<dbReference type="SUPFAM" id="SSF82199">
    <property type="entry name" value="SET domain"/>
    <property type="match status" value="1"/>
</dbReference>
<proteinExistence type="predicted"/>
<dbReference type="InterPro" id="IPR053010">
    <property type="entry name" value="SET_SmydA-8"/>
</dbReference>
<dbReference type="GO" id="GO:0008757">
    <property type="term" value="F:S-adenosylmethionine-dependent methyltransferase activity"/>
    <property type="evidence" value="ECO:0007669"/>
    <property type="project" value="UniProtKB-ARBA"/>
</dbReference>
<dbReference type="Gene3D" id="2.170.270.10">
    <property type="entry name" value="SET domain"/>
    <property type="match status" value="1"/>
</dbReference>
<dbReference type="InterPro" id="IPR001214">
    <property type="entry name" value="SET_dom"/>
</dbReference>
<reference evidence="2 3" key="1">
    <citation type="journal article" date="2016" name="Genome Biol. Evol.">
        <title>Gene Family Evolution Reflects Adaptation to Soil Environmental Stressors in the Genome of the Collembolan Orchesella cincta.</title>
        <authorList>
            <person name="Faddeeva-Vakhrusheva A."/>
            <person name="Derks M.F."/>
            <person name="Anvar S.Y."/>
            <person name="Agamennone V."/>
            <person name="Suring W."/>
            <person name="Smit S."/>
            <person name="van Straalen N.M."/>
            <person name="Roelofs D."/>
        </authorList>
    </citation>
    <scope>NUCLEOTIDE SEQUENCE [LARGE SCALE GENOMIC DNA]</scope>
    <source>
        <tissue evidence="2">Mixed pool</tissue>
    </source>
</reference>